<evidence type="ECO:0000313" key="5">
    <source>
        <dbReference type="Proteomes" id="UP000184474"/>
    </source>
</evidence>
<dbReference type="Pfam" id="PF16344">
    <property type="entry name" value="FecR_C"/>
    <property type="match status" value="1"/>
</dbReference>
<dbReference type="InterPro" id="IPR006860">
    <property type="entry name" value="FecR"/>
</dbReference>
<feature type="domain" description="FecR protein" evidence="2">
    <location>
        <begin position="126"/>
        <end position="215"/>
    </location>
</feature>
<evidence type="ECO:0000313" key="4">
    <source>
        <dbReference type="EMBL" id="SHK38544.1"/>
    </source>
</evidence>
<dbReference type="EMBL" id="FRAA01000004">
    <property type="protein sequence ID" value="SHK38544.1"/>
    <property type="molecule type" value="Genomic_DNA"/>
</dbReference>
<dbReference type="InterPro" id="IPR032508">
    <property type="entry name" value="FecR_C"/>
</dbReference>
<sequence>MEQLISKYLKNELTNAEAQELKRWLEKDALNRKVFENIVSEWHLSAADVSSAKDRVMQQVRQTAVAEPVQHRTTVRRWMSYSVRTAAVLVLAAGLVFIWLTRTGIRQDDAMIVQQEIVYIEKEAAYGQKLTFELPDGSVVKLNAGSKLTYPKTFASKTREVSLTGEAFFDVARDEKKPFRISSNDVMVQVLGTSFNVRSYPEEDNIAVAVKTGKVAVSSRVNQNQVILKPAEMALYSADDQSLNKKIIDDNELSVFGWTDQNLVLEDANFDVILTTLSRWYGVEFDVAQLHGAQKQFTANFKNPSLTKVMESLSFAYEFDYEIDGKKVTIY</sequence>
<dbReference type="Pfam" id="PF04773">
    <property type="entry name" value="FecR"/>
    <property type="match status" value="1"/>
</dbReference>
<name>A0A1M6S177_REIAG</name>
<dbReference type="RefSeq" id="WP_073122952.1">
    <property type="nucleotide sequence ID" value="NZ_FRAA01000004.1"/>
</dbReference>
<feature type="transmembrane region" description="Helical" evidence="1">
    <location>
        <begin position="81"/>
        <end position="100"/>
    </location>
</feature>
<evidence type="ECO:0000259" key="2">
    <source>
        <dbReference type="Pfam" id="PF04773"/>
    </source>
</evidence>
<dbReference type="GO" id="GO:0016989">
    <property type="term" value="F:sigma factor antagonist activity"/>
    <property type="evidence" value="ECO:0007669"/>
    <property type="project" value="TreeGrafter"/>
</dbReference>
<dbReference type="STRING" id="156994.SAMN04488028_104367"/>
<evidence type="ECO:0000256" key="1">
    <source>
        <dbReference type="SAM" id="Phobius"/>
    </source>
</evidence>
<keyword evidence="1" id="KW-1133">Transmembrane helix</keyword>
<keyword evidence="5" id="KW-1185">Reference proteome</keyword>
<evidence type="ECO:0000259" key="3">
    <source>
        <dbReference type="Pfam" id="PF16344"/>
    </source>
</evidence>
<dbReference type="Gene3D" id="2.60.120.1440">
    <property type="match status" value="1"/>
</dbReference>
<gene>
    <name evidence="4" type="ORF">SAMN04488028_104367</name>
</gene>
<dbReference type="PIRSF" id="PIRSF018266">
    <property type="entry name" value="FecR"/>
    <property type="match status" value="1"/>
</dbReference>
<dbReference type="AlphaFoldDB" id="A0A1M6S177"/>
<reference evidence="5" key="1">
    <citation type="submission" date="2016-11" db="EMBL/GenBank/DDBJ databases">
        <authorList>
            <person name="Varghese N."/>
            <person name="Submissions S."/>
        </authorList>
    </citation>
    <scope>NUCLEOTIDE SEQUENCE [LARGE SCALE GENOMIC DNA]</scope>
    <source>
        <strain evidence="5">DSM 26134</strain>
    </source>
</reference>
<dbReference type="PANTHER" id="PTHR30273">
    <property type="entry name" value="PERIPLASMIC SIGNAL SENSOR AND SIGMA FACTOR ACTIVATOR FECR-RELATED"/>
    <property type="match status" value="1"/>
</dbReference>
<dbReference type="FunFam" id="2.60.120.1440:FF:000001">
    <property type="entry name" value="Putative anti-sigma factor"/>
    <property type="match status" value="1"/>
</dbReference>
<protein>
    <submittedName>
        <fullName evidence="4">FecR family protein</fullName>
    </submittedName>
</protein>
<feature type="domain" description="Protein FecR C-terminal" evidence="3">
    <location>
        <begin position="263"/>
        <end position="330"/>
    </location>
</feature>
<keyword evidence="1" id="KW-0812">Transmembrane</keyword>
<dbReference type="InterPro" id="IPR012373">
    <property type="entry name" value="Ferrdict_sens_TM"/>
</dbReference>
<proteinExistence type="predicted"/>
<dbReference type="Gene3D" id="3.55.50.30">
    <property type="match status" value="1"/>
</dbReference>
<dbReference type="Proteomes" id="UP000184474">
    <property type="component" value="Unassembled WGS sequence"/>
</dbReference>
<dbReference type="PANTHER" id="PTHR30273:SF2">
    <property type="entry name" value="PROTEIN FECR"/>
    <property type="match status" value="1"/>
</dbReference>
<accession>A0A1M6S177</accession>
<organism evidence="4 5">
    <name type="scientific">Reichenbachiella agariperforans</name>
    <dbReference type="NCBI Taxonomy" id="156994"/>
    <lineage>
        <taxon>Bacteria</taxon>
        <taxon>Pseudomonadati</taxon>
        <taxon>Bacteroidota</taxon>
        <taxon>Cytophagia</taxon>
        <taxon>Cytophagales</taxon>
        <taxon>Reichenbachiellaceae</taxon>
        <taxon>Reichenbachiella</taxon>
    </lineage>
</organism>
<keyword evidence="1" id="KW-0472">Membrane</keyword>